<feature type="active site" description="Charge relay system" evidence="5">
    <location>
        <position position="350"/>
    </location>
</feature>
<dbReference type="Proteomes" id="UP001148313">
    <property type="component" value="Unassembled WGS sequence"/>
</dbReference>
<keyword evidence="2 5" id="KW-0645">Protease</keyword>
<feature type="active site" description="Charge relay system" evidence="5">
    <location>
        <position position="154"/>
    </location>
</feature>
<keyword evidence="4 5" id="KW-0720">Serine protease</keyword>
<proteinExistence type="inferred from homology"/>
<dbReference type="Pfam" id="PF00082">
    <property type="entry name" value="Peptidase_S8"/>
    <property type="match status" value="1"/>
</dbReference>
<dbReference type="InterPro" id="IPR015500">
    <property type="entry name" value="Peptidase_S8_subtilisin-rel"/>
</dbReference>
<dbReference type="PROSITE" id="PS00138">
    <property type="entry name" value="SUBTILASE_SER"/>
    <property type="match status" value="1"/>
</dbReference>
<protein>
    <submittedName>
        <fullName evidence="7">S8 family serine peptidase</fullName>
    </submittedName>
</protein>
<evidence type="ECO:0000256" key="2">
    <source>
        <dbReference type="ARBA" id="ARBA00022670"/>
    </source>
</evidence>
<dbReference type="RefSeq" id="WP_271088863.1">
    <property type="nucleotide sequence ID" value="NZ_JAPJZH010000004.1"/>
</dbReference>
<feature type="active site" description="Charge relay system" evidence="5">
    <location>
        <position position="192"/>
    </location>
</feature>
<organism evidence="7 8">
    <name type="scientific">Hoeflea poritis</name>
    <dbReference type="NCBI Taxonomy" id="2993659"/>
    <lineage>
        <taxon>Bacteria</taxon>
        <taxon>Pseudomonadati</taxon>
        <taxon>Pseudomonadota</taxon>
        <taxon>Alphaproteobacteria</taxon>
        <taxon>Hyphomicrobiales</taxon>
        <taxon>Rhizobiaceae</taxon>
        <taxon>Hoeflea</taxon>
    </lineage>
</organism>
<dbReference type="PRINTS" id="PR00723">
    <property type="entry name" value="SUBTILISIN"/>
</dbReference>
<sequence length="413" mass="43901">MDATLSERGHAKVIVTLSSGAFAAADSNSVREEIEDCFILPDMDQLQSLELADTALRASANLGAHQTKPAPRMRVYPHLGLALGAVNTEGVAKLTERRIVQEVVEAPIISLIRPVLVRPGRLTIRPSWGVRRIRADKLWQAGLKGDGIIVGHLDTGIDGNHEALIDAIDEFAEFDLIGDRVEGAAAWDSDDHGTHTAGIIAGRPTRGAFGVAPGAKVASAMVIEGGQVIDRILAGMEWIAGKGVRILNMSLGLRGFTPAFQVIVDALRSAGILPIIAVGNEFANSSRSPGNYENVLSVGAIDADDYVANFSSSETFNRLVDPTVPDIVAPGVDILSSIPGNRYRRMNGTSMATPHVAGLAALLLEAKTDASVDELETAIQNSCERMSTMPQPRANRGIPDAVEALFQLTGRKL</sequence>
<dbReference type="InterPro" id="IPR000209">
    <property type="entry name" value="Peptidase_S8/S53_dom"/>
</dbReference>
<dbReference type="InterPro" id="IPR036852">
    <property type="entry name" value="Peptidase_S8/S53_dom_sf"/>
</dbReference>
<dbReference type="InterPro" id="IPR050131">
    <property type="entry name" value="Peptidase_S8_subtilisin-like"/>
</dbReference>
<dbReference type="EMBL" id="JAPJZH010000004">
    <property type="protein sequence ID" value="MDA4845257.1"/>
    <property type="molecule type" value="Genomic_DNA"/>
</dbReference>
<reference evidence="7" key="1">
    <citation type="submission" date="2022-11" db="EMBL/GenBank/DDBJ databases">
        <title>Hoeflea poritis sp. nov., isolated from scleractinian coral Porites lutea.</title>
        <authorList>
            <person name="Zhang G."/>
            <person name="Wei Q."/>
            <person name="Cai L."/>
        </authorList>
    </citation>
    <scope>NUCLEOTIDE SEQUENCE</scope>
    <source>
        <strain evidence="7">E7-10</strain>
    </source>
</reference>
<dbReference type="Gene3D" id="3.40.50.200">
    <property type="entry name" value="Peptidase S8/S53 domain"/>
    <property type="match status" value="1"/>
</dbReference>
<evidence type="ECO:0000256" key="3">
    <source>
        <dbReference type="ARBA" id="ARBA00022801"/>
    </source>
</evidence>
<keyword evidence="8" id="KW-1185">Reference proteome</keyword>
<dbReference type="SUPFAM" id="SSF52743">
    <property type="entry name" value="Subtilisin-like"/>
    <property type="match status" value="1"/>
</dbReference>
<name>A0ABT4VMA8_9HYPH</name>
<comment type="similarity">
    <text evidence="1 5">Belongs to the peptidase S8 family.</text>
</comment>
<dbReference type="PROSITE" id="PS51892">
    <property type="entry name" value="SUBTILASE"/>
    <property type="match status" value="1"/>
</dbReference>
<evidence type="ECO:0000256" key="5">
    <source>
        <dbReference type="PROSITE-ProRule" id="PRU01240"/>
    </source>
</evidence>
<evidence type="ECO:0000256" key="4">
    <source>
        <dbReference type="ARBA" id="ARBA00022825"/>
    </source>
</evidence>
<evidence type="ECO:0000313" key="7">
    <source>
        <dbReference type="EMBL" id="MDA4845257.1"/>
    </source>
</evidence>
<gene>
    <name evidence="7" type="ORF">OOZ53_07845</name>
</gene>
<dbReference type="PANTHER" id="PTHR43806">
    <property type="entry name" value="PEPTIDASE S8"/>
    <property type="match status" value="1"/>
</dbReference>
<accession>A0ABT4VMA8</accession>
<evidence type="ECO:0000259" key="6">
    <source>
        <dbReference type="Pfam" id="PF00082"/>
    </source>
</evidence>
<dbReference type="PANTHER" id="PTHR43806:SF11">
    <property type="entry name" value="CEREVISIN-RELATED"/>
    <property type="match status" value="1"/>
</dbReference>
<dbReference type="InterPro" id="IPR023828">
    <property type="entry name" value="Peptidase_S8_Ser-AS"/>
</dbReference>
<feature type="domain" description="Peptidase S8/S53" evidence="6">
    <location>
        <begin position="145"/>
        <end position="383"/>
    </location>
</feature>
<keyword evidence="3 5" id="KW-0378">Hydrolase</keyword>
<evidence type="ECO:0000313" key="8">
    <source>
        <dbReference type="Proteomes" id="UP001148313"/>
    </source>
</evidence>
<comment type="caution">
    <text evidence="7">The sequence shown here is derived from an EMBL/GenBank/DDBJ whole genome shotgun (WGS) entry which is preliminary data.</text>
</comment>
<evidence type="ECO:0000256" key="1">
    <source>
        <dbReference type="ARBA" id="ARBA00011073"/>
    </source>
</evidence>